<evidence type="ECO:0000256" key="1">
    <source>
        <dbReference type="SAM" id="SignalP"/>
    </source>
</evidence>
<protein>
    <recommendedName>
        <fullName evidence="4">Secreted protein</fullName>
    </recommendedName>
</protein>
<organism evidence="2 3">
    <name type="scientific">Talaromyces proteolyticus</name>
    <dbReference type="NCBI Taxonomy" id="1131652"/>
    <lineage>
        <taxon>Eukaryota</taxon>
        <taxon>Fungi</taxon>
        <taxon>Dikarya</taxon>
        <taxon>Ascomycota</taxon>
        <taxon>Pezizomycotina</taxon>
        <taxon>Eurotiomycetes</taxon>
        <taxon>Eurotiomycetidae</taxon>
        <taxon>Eurotiales</taxon>
        <taxon>Trichocomaceae</taxon>
        <taxon>Talaromyces</taxon>
        <taxon>Talaromyces sect. Bacilispori</taxon>
    </lineage>
</organism>
<proteinExistence type="predicted"/>
<feature type="signal peptide" evidence="1">
    <location>
        <begin position="1"/>
        <end position="21"/>
    </location>
</feature>
<dbReference type="GeneID" id="70239517"/>
<keyword evidence="3" id="KW-1185">Reference proteome</keyword>
<name>A0AAD4Q3W6_9EURO</name>
<accession>A0AAD4Q3W6</accession>
<dbReference type="AlphaFoldDB" id="A0AAD4Q3W6"/>
<comment type="caution">
    <text evidence="2">The sequence shown here is derived from an EMBL/GenBank/DDBJ whole genome shotgun (WGS) entry which is preliminary data.</text>
</comment>
<evidence type="ECO:0008006" key="4">
    <source>
        <dbReference type="Google" id="ProtNLM"/>
    </source>
</evidence>
<dbReference type="Proteomes" id="UP001201262">
    <property type="component" value="Unassembled WGS sequence"/>
</dbReference>
<evidence type="ECO:0000313" key="2">
    <source>
        <dbReference type="EMBL" id="KAH8702082.1"/>
    </source>
</evidence>
<sequence>MGYCLAVLFTVYAFRPCLVWQQRKRKNLLLWNSTLGLKVTVVPGGSTVPLAHESAATYESLDRMTSTTIQIPPSPCRARLLVRDLQYHSPTTRTRGGQE</sequence>
<gene>
    <name evidence="2" type="ORF">BGW36DRAFT_110858</name>
</gene>
<evidence type="ECO:0000313" key="3">
    <source>
        <dbReference type="Proteomes" id="UP001201262"/>
    </source>
</evidence>
<keyword evidence="1" id="KW-0732">Signal</keyword>
<dbReference type="EMBL" id="JAJTJA010000003">
    <property type="protein sequence ID" value="KAH8702082.1"/>
    <property type="molecule type" value="Genomic_DNA"/>
</dbReference>
<feature type="chain" id="PRO_5042241171" description="Secreted protein" evidence="1">
    <location>
        <begin position="22"/>
        <end position="99"/>
    </location>
</feature>
<reference evidence="2" key="1">
    <citation type="submission" date="2021-12" db="EMBL/GenBank/DDBJ databases">
        <title>Convergent genome expansion in fungi linked to evolution of root-endophyte symbiosis.</title>
        <authorList>
            <consortium name="DOE Joint Genome Institute"/>
            <person name="Ke Y.-H."/>
            <person name="Bonito G."/>
            <person name="Liao H.-L."/>
            <person name="Looney B."/>
            <person name="Rojas-Flechas A."/>
            <person name="Nash J."/>
            <person name="Hameed K."/>
            <person name="Schadt C."/>
            <person name="Martin F."/>
            <person name="Crous P.W."/>
            <person name="Miettinen O."/>
            <person name="Magnuson J.K."/>
            <person name="Labbe J."/>
            <person name="Jacobson D."/>
            <person name="Doktycz M.J."/>
            <person name="Veneault-Fourrey C."/>
            <person name="Kuo A."/>
            <person name="Mondo S."/>
            <person name="Calhoun S."/>
            <person name="Riley R."/>
            <person name="Ohm R."/>
            <person name="LaButti K."/>
            <person name="Andreopoulos B."/>
            <person name="Pangilinan J."/>
            <person name="Nolan M."/>
            <person name="Tritt A."/>
            <person name="Clum A."/>
            <person name="Lipzen A."/>
            <person name="Daum C."/>
            <person name="Barry K."/>
            <person name="Grigoriev I.V."/>
            <person name="Vilgalys R."/>
        </authorList>
    </citation>
    <scope>NUCLEOTIDE SEQUENCE</scope>
    <source>
        <strain evidence="2">PMI_201</strain>
    </source>
</reference>
<dbReference type="RefSeq" id="XP_046075458.1">
    <property type="nucleotide sequence ID" value="XM_046209230.1"/>
</dbReference>